<evidence type="ECO:0000256" key="1">
    <source>
        <dbReference type="ARBA" id="ARBA00001968"/>
    </source>
</evidence>
<dbReference type="EMBL" id="JAANOU010000001">
    <property type="protein sequence ID" value="NIH82500.1"/>
    <property type="molecule type" value="Genomic_DNA"/>
</dbReference>
<sequence length="208" mass="21336">MRFVLASQSPARLAVLRAAGIEPSVVVSGVDEDAVAAALTDPSREELVTALALAKAGAVLAEVARTHANAVVVGCDSMLSFQGEMLGKPGDAGTARKRWAQMAGGSGDLLTGHAVLLVEDGRKVRQATGTQSTRVRFASPSQAEIDAYVATGEPLQVAGAFTLDGLGGWFVEGIEGDPSSVIGISLPLTRRLLAEVGVSVADLWSPTS</sequence>
<keyword evidence="3" id="KW-0963">Cytoplasm</keyword>
<dbReference type="PANTHER" id="PTHR43213">
    <property type="entry name" value="BIFUNCTIONAL DTTP/UTP PYROPHOSPHATASE/METHYLTRANSFERASE PROTEIN-RELATED"/>
    <property type="match status" value="1"/>
</dbReference>
<reference evidence="4 5" key="1">
    <citation type="submission" date="2020-03" db="EMBL/GenBank/DDBJ databases">
        <title>Sequencing the genomes of 1000 actinobacteria strains.</title>
        <authorList>
            <person name="Klenk H.-P."/>
        </authorList>
    </citation>
    <scope>NUCLEOTIDE SEQUENCE [LARGE SCALE GENOMIC DNA]</scope>
    <source>
        <strain evidence="4 5">DSM 45668</strain>
    </source>
</reference>
<dbReference type="NCBIfam" id="TIGR00172">
    <property type="entry name" value="maf"/>
    <property type="match status" value="1"/>
</dbReference>
<dbReference type="RefSeq" id="WP_167119760.1">
    <property type="nucleotide sequence ID" value="NZ_JAANOU010000001.1"/>
</dbReference>
<evidence type="ECO:0000313" key="4">
    <source>
        <dbReference type="EMBL" id="NIH82500.1"/>
    </source>
</evidence>
<comment type="catalytic activity">
    <reaction evidence="3">
        <text>a 2'-deoxyribonucleoside 5'-triphosphate + H2O = a 2'-deoxyribonucleoside 5'-phosphate + diphosphate + H(+)</text>
        <dbReference type="Rhea" id="RHEA:44644"/>
        <dbReference type="ChEBI" id="CHEBI:15377"/>
        <dbReference type="ChEBI" id="CHEBI:15378"/>
        <dbReference type="ChEBI" id="CHEBI:33019"/>
        <dbReference type="ChEBI" id="CHEBI:61560"/>
        <dbReference type="ChEBI" id="CHEBI:65317"/>
        <dbReference type="EC" id="3.6.1.9"/>
    </reaction>
</comment>
<protein>
    <recommendedName>
        <fullName evidence="3">Nucleoside triphosphate pyrophosphatase</fullName>
        <ecNumber evidence="3">3.6.1.9</ecNumber>
    </recommendedName>
    <alternativeName>
        <fullName evidence="3">Nucleotide pyrophosphatase</fullName>
        <shortName evidence="3">Nucleotide PPase</shortName>
    </alternativeName>
</protein>
<proteinExistence type="inferred from homology"/>
<dbReference type="SUPFAM" id="SSF52972">
    <property type="entry name" value="ITPase-like"/>
    <property type="match status" value="1"/>
</dbReference>
<keyword evidence="3" id="KW-0546">Nucleotide metabolism</keyword>
<feature type="active site" description="Proton acceptor" evidence="3">
    <location>
        <position position="76"/>
    </location>
</feature>
<evidence type="ECO:0000256" key="2">
    <source>
        <dbReference type="ARBA" id="ARBA00022801"/>
    </source>
</evidence>
<comment type="catalytic activity">
    <reaction evidence="3">
        <text>a ribonucleoside 5'-triphosphate + H2O = a ribonucleoside 5'-phosphate + diphosphate + H(+)</text>
        <dbReference type="Rhea" id="RHEA:23996"/>
        <dbReference type="ChEBI" id="CHEBI:15377"/>
        <dbReference type="ChEBI" id="CHEBI:15378"/>
        <dbReference type="ChEBI" id="CHEBI:33019"/>
        <dbReference type="ChEBI" id="CHEBI:58043"/>
        <dbReference type="ChEBI" id="CHEBI:61557"/>
        <dbReference type="EC" id="3.6.1.9"/>
    </reaction>
</comment>
<dbReference type="HAMAP" id="MF_00528">
    <property type="entry name" value="Maf"/>
    <property type="match status" value="1"/>
</dbReference>
<dbReference type="Gene3D" id="3.90.950.10">
    <property type="match status" value="1"/>
</dbReference>
<dbReference type="PANTHER" id="PTHR43213:SF5">
    <property type="entry name" value="BIFUNCTIONAL DTTP_UTP PYROPHOSPHATASE_METHYLTRANSFERASE PROTEIN-RELATED"/>
    <property type="match status" value="1"/>
</dbReference>
<dbReference type="EC" id="3.6.1.9" evidence="3"/>
<organism evidence="4 5">
    <name type="scientific">Amycolatopsis viridis</name>
    <dbReference type="NCBI Taxonomy" id="185678"/>
    <lineage>
        <taxon>Bacteria</taxon>
        <taxon>Bacillati</taxon>
        <taxon>Actinomycetota</taxon>
        <taxon>Actinomycetes</taxon>
        <taxon>Pseudonocardiales</taxon>
        <taxon>Pseudonocardiaceae</taxon>
        <taxon>Amycolatopsis</taxon>
    </lineage>
</organism>
<dbReference type="PIRSF" id="PIRSF006305">
    <property type="entry name" value="Maf"/>
    <property type="match status" value="1"/>
</dbReference>
<accession>A0ABX0T0Y0</accession>
<keyword evidence="2 3" id="KW-0378">Hydrolase</keyword>
<comment type="cofactor">
    <cofactor evidence="1 3">
        <name>a divalent metal cation</name>
        <dbReference type="ChEBI" id="CHEBI:60240"/>
    </cofactor>
</comment>
<keyword evidence="5" id="KW-1185">Reference proteome</keyword>
<comment type="function">
    <text evidence="3">Nucleoside triphosphate pyrophosphatase. May have a dual role in cell division arrest and in preventing the incorporation of modified nucleotides into cellular nucleic acids.</text>
</comment>
<dbReference type="Proteomes" id="UP000754495">
    <property type="component" value="Unassembled WGS sequence"/>
</dbReference>
<name>A0ABX0T0Y0_9PSEU</name>
<comment type="subcellular location">
    <subcellularLocation>
        <location evidence="3">Cytoplasm</location>
    </subcellularLocation>
</comment>
<comment type="similarity">
    <text evidence="3">Belongs to the Maf family.</text>
</comment>
<evidence type="ECO:0000313" key="5">
    <source>
        <dbReference type="Proteomes" id="UP000754495"/>
    </source>
</evidence>
<comment type="caution">
    <text evidence="4">The sequence shown here is derived from an EMBL/GenBank/DDBJ whole genome shotgun (WGS) entry which is preliminary data.</text>
</comment>
<dbReference type="InterPro" id="IPR029001">
    <property type="entry name" value="ITPase-like_fam"/>
</dbReference>
<gene>
    <name evidence="4" type="ORF">FHX46_005030</name>
</gene>
<comment type="caution">
    <text evidence="3">Lacks conserved residue(s) required for the propagation of feature annotation.</text>
</comment>
<evidence type="ECO:0000256" key="3">
    <source>
        <dbReference type="HAMAP-Rule" id="MF_00528"/>
    </source>
</evidence>
<dbReference type="Pfam" id="PF02545">
    <property type="entry name" value="Maf"/>
    <property type="match status" value="1"/>
</dbReference>
<dbReference type="InterPro" id="IPR003697">
    <property type="entry name" value="Maf-like"/>
</dbReference>
<dbReference type="CDD" id="cd00555">
    <property type="entry name" value="Maf"/>
    <property type="match status" value="1"/>
</dbReference>